<organism evidence="2 3">
    <name type="scientific">Heliobacterium chlorum</name>
    <dbReference type="NCBI Taxonomy" id="2698"/>
    <lineage>
        <taxon>Bacteria</taxon>
        <taxon>Bacillati</taxon>
        <taxon>Bacillota</taxon>
        <taxon>Clostridia</taxon>
        <taxon>Eubacteriales</taxon>
        <taxon>Heliobacteriaceae</taxon>
        <taxon>Heliobacterium</taxon>
    </lineage>
</organism>
<evidence type="ECO:0000259" key="1">
    <source>
        <dbReference type="PROSITE" id="PS50844"/>
    </source>
</evidence>
<keyword evidence="2" id="KW-0808">Transferase</keyword>
<dbReference type="EC" id="2.5.1.56" evidence="2"/>
<dbReference type="GO" id="GO:0050462">
    <property type="term" value="F:N-acetylneuraminate synthase activity"/>
    <property type="evidence" value="ECO:0007669"/>
    <property type="project" value="UniProtKB-EC"/>
</dbReference>
<dbReference type="Proteomes" id="UP000617402">
    <property type="component" value="Unassembled WGS sequence"/>
</dbReference>
<comment type="caution">
    <text evidence="2">The sequence shown here is derived from an EMBL/GenBank/DDBJ whole genome shotgun (WGS) entry which is preliminary data.</text>
</comment>
<dbReference type="Gene3D" id="3.20.20.70">
    <property type="entry name" value="Aldolase class I"/>
    <property type="match status" value="1"/>
</dbReference>
<evidence type="ECO:0000313" key="3">
    <source>
        <dbReference type="Proteomes" id="UP000617402"/>
    </source>
</evidence>
<dbReference type="EMBL" id="JACVHF010000006">
    <property type="protein sequence ID" value="MBC9784432.1"/>
    <property type="molecule type" value="Genomic_DNA"/>
</dbReference>
<dbReference type="NCBIfam" id="TIGR03569">
    <property type="entry name" value="NeuB_NnaB"/>
    <property type="match status" value="1"/>
</dbReference>
<reference evidence="2 3" key="1">
    <citation type="submission" date="2020-07" db="EMBL/GenBank/DDBJ databases">
        <title>Draft whole-genome sequence of Heliobacterium chlorum DSM 3682, type strain.</title>
        <authorList>
            <person name="Kyndt J.A."/>
            <person name="Meyer T.E."/>
            <person name="Imhoff J.F."/>
        </authorList>
    </citation>
    <scope>NUCLEOTIDE SEQUENCE [LARGE SCALE GENOMIC DNA]</scope>
    <source>
        <strain evidence="2 3">DSM 3682</strain>
    </source>
</reference>
<dbReference type="RefSeq" id="WP_188039550.1">
    <property type="nucleotide sequence ID" value="NZ_JACVHF010000006.1"/>
</dbReference>
<dbReference type="Pfam" id="PF08666">
    <property type="entry name" value="SAF"/>
    <property type="match status" value="1"/>
</dbReference>
<dbReference type="InterPro" id="IPR057736">
    <property type="entry name" value="SAF_PseI/NeuA/NeuB"/>
</dbReference>
<dbReference type="InterPro" id="IPR051690">
    <property type="entry name" value="PseI-like"/>
</dbReference>
<dbReference type="InterPro" id="IPR020007">
    <property type="entry name" value="NeuB/NeuA"/>
</dbReference>
<dbReference type="InterPro" id="IPR013785">
    <property type="entry name" value="Aldolase_TIM"/>
</dbReference>
<accession>A0ABR7T2S9</accession>
<dbReference type="CDD" id="cd11615">
    <property type="entry name" value="SAF_NeuB_like"/>
    <property type="match status" value="1"/>
</dbReference>
<feature type="domain" description="AFP-like" evidence="1">
    <location>
        <begin position="308"/>
        <end position="363"/>
    </location>
</feature>
<sequence>MNYRRIYVIAEAGVNHNGDMDLAMKLIDAAVQAGADAIKFQTFKTKNLVCVDAPKARYQNESAENRESQFAMLKRLELTEAAHFQLMQYCAEKGIDFLSTPFDLPSLSFLVDRLHLSCLKISSGDITNGPLLLAAAKRGHKIILSTGISTLSEIERALSVLAFGYIGDKQETSIENFERAYCSSEGQASLMEKVVLLHCTTEYPAPFADVNLRAMDTLRNAFGLAVGYSDHTCGIAIPIAAAARGAQVIEKHFTMDRTLPGPDHKASLEPQELMQMIQAVRQVEDGLGTALKRPVPSEIENRHIARKSLVASRPIQKGESFSCDNISSKRPGNGLSPMFYWNVIGKKAKRGYETDESLSAEEV</sequence>
<keyword evidence="3" id="KW-1185">Reference proteome</keyword>
<name>A0ABR7T2S9_HELCL</name>
<proteinExistence type="predicted"/>
<gene>
    <name evidence="2" type="primary">neuB</name>
    <name evidence="2" type="ORF">H1S01_07895</name>
</gene>
<dbReference type="SUPFAM" id="SSF51569">
    <property type="entry name" value="Aldolase"/>
    <property type="match status" value="1"/>
</dbReference>
<evidence type="ECO:0000313" key="2">
    <source>
        <dbReference type="EMBL" id="MBC9784432.1"/>
    </source>
</evidence>
<dbReference type="SUPFAM" id="SSF51269">
    <property type="entry name" value="AFP III-like domain"/>
    <property type="match status" value="1"/>
</dbReference>
<dbReference type="InterPro" id="IPR013132">
    <property type="entry name" value="PseI/NeuA/B-like_N"/>
</dbReference>
<dbReference type="PANTHER" id="PTHR42966:SF1">
    <property type="entry name" value="SIALIC ACID SYNTHASE"/>
    <property type="match status" value="1"/>
</dbReference>
<protein>
    <submittedName>
        <fullName evidence="2">N-acetylneuraminate synthase</fullName>
        <ecNumber evidence="2">2.5.1.56</ecNumber>
    </submittedName>
</protein>
<dbReference type="Gene3D" id="3.90.1210.10">
    <property type="entry name" value="Antifreeze-like/N-acetylneuraminic acid synthase C-terminal domain"/>
    <property type="match status" value="1"/>
</dbReference>
<dbReference type="InterPro" id="IPR006190">
    <property type="entry name" value="SAF_AFP_Neu5Ac"/>
</dbReference>
<dbReference type="InterPro" id="IPR036732">
    <property type="entry name" value="AFP_Neu5c_C_sf"/>
</dbReference>
<dbReference type="PANTHER" id="PTHR42966">
    <property type="entry name" value="N-ACETYLNEURAMINATE SYNTHASE"/>
    <property type="match status" value="1"/>
</dbReference>
<dbReference type="PROSITE" id="PS50844">
    <property type="entry name" value="AFP_LIKE"/>
    <property type="match status" value="1"/>
</dbReference>
<dbReference type="Pfam" id="PF03102">
    <property type="entry name" value="NeuB"/>
    <property type="match status" value="1"/>
</dbReference>
<dbReference type="InterPro" id="IPR013974">
    <property type="entry name" value="SAF"/>
</dbReference>